<dbReference type="EMBL" id="BK016252">
    <property type="protein sequence ID" value="DAG05214.1"/>
    <property type="molecule type" value="Genomic_DNA"/>
</dbReference>
<proteinExistence type="predicted"/>
<sequence>MDKEKQMNAFEATLLAYYTLRLPACPGYEKAAQFEGLMNFDNHIASIRGRATRADGYLETLDLFNIAWVLGIIDWRRKSGHATSPELGEKIITFLESLPKHDSGVCIPFATTRKFLEQMAFIDRTPDQILVEVERKYKNLAMEIAVKGFLGQPRMEH</sequence>
<protein>
    <submittedName>
        <fullName evidence="1">Uncharacterized protein</fullName>
    </submittedName>
</protein>
<evidence type="ECO:0000313" key="1">
    <source>
        <dbReference type="EMBL" id="DAG05214.1"/>
    </source>
</evidence>
<name>A0A8S5VEV6_9CAUD</name>
<accession>A0A8S5VEV6</accession>
<organism evidence="1">
    <name type="scientific">Siphoviridae sp. ctSXZ3</name>
    <dbReference type="NCBI Taxonomy" id="2825510"/>
    <lineage>
        <taxon>Viruses</taxon>
        <taxon>Duplodnaviria</taxon>
        <taxon>Heunggongvirae</taxon>
        <taxon>Uroviricota</taxon>
        <taxon>Caudoviricetes</taxon>
    </lineage>
</organism>
<reference evidence="1" key="1">
    <citation type="journal article" date="2021" name="Proc. Natl. Acad. Sci. U.S.A.">
        <title>A Catalog of Tens of Thousands of Viruses from Human Metagenomes Reveals Hidden Associations with Chronic Diseases.</title>
        <authorList>
            <person name="Tisza M.J."/>
            <person name="Buck C.B."/>
        </authorList>
    </citation>
    <scope>NUCLEOTIDE SEQUENCE</scope>
    <source>
        <strain evidence="1">CtSXZ3</strain>
    </source>
</reference>